<dbReference type="AlphaFoldDB" id="A0AA88Y9M0"/>
<reference evidence="3" key="1">
    <citation type="submission" date="2019-08" db="EMBL/GenBank/DDBJ databases">
        <title>The improved chromosome-level genome for the pearl oyster Pinctada fucata martensii using PacBio sequencing and Hi-C.</title>
        <authorList>
            <person name="Zheng Z."/>
        </authorList>
    </citation>
    <scope>NUCLEOTIDE SEQUENCE</scope>
    <source>
        <strain evidence="3">ZZ-2019</strain>
        <tissue evidence="3">Adductor muscle</tissue>
    </source>
</reference>
<feature type="compositionally biased region" description="Basic and acidic residues" evidence="1">
    <location>
        <begin position="76"/>
        <end position="103"/>
    </location>
</feature>
<evidence type="ECO:0000313" key="3">
    <source>
        <dbReference type="EMBL" id="KAK3100442.1"/>
    </source>
</evidence>
<feature type="compositionally biased region" description="Basic and acidic residues" evidence="1">
    <location>
        <begin position="113"/>
        <end position="125"/>
    </location>
</feature>
<protein>
    <recommendedName>
        <fullName evidence="2">Mitochondria-eating protein C-terminal domain-containing protein</fullName>
    </recommendedName>
</protein>
<dbReference type="EMBL" id="VSWD01000006">
    <property type="protein sequence ID" value="KAK3100442.1"/>
    <property type="molecule type" value="Genomic_DNA"/>
</dbReference>
<name>A0AA88Y9M0_PINIB</name>
<proteinExistence type="predicted"/>
<dbReference type="Pfam" id="PF16026">
    <property type="entry name" value="MIEAP"/>
    <property type="match status" value="1"/>
</dbReference>
<feature type="compositionally biased region" description="Polar residues" evidence="1">
    <location>
        <begin position="1"/>
        <end position="11"/>
    </location>
</feature>
<feature type="region of interest" description="Disordered" evidence="1">
    <location>
        <begin position="1"/>
        <end position="40"/>
    </location>
</feature>
<feature type="domain" description="Mitochondria-eating protein C-terminal" evidence="2">
    <location>
        <begin position="171"/>
        <end position="249"/>
    </location>
</feature>
<dbReference type="Proteomes" id="UP001186944">
    <property type="component" value="Unassembled WGS sequence"/>
</dbReference>
<organism evidence="3 4">
    <name type="scientific">Pinctada imbricata</name>
    <name type="common">Atlantic pearl-oyster</name>
    <name type="synonym">Pinctada martensii</name>
    <dbReference type="NCBI Taxonomy" id="66713"/>
    <lineage>
        <taxon>Eukaryota</taxon>
        <taxon>Metazoa</taxon>
        <taxon>Spiralia</taxon>
        <taxon>Lophotrochozoa</taxon>
        <taxon>Mollusca</taxon>
        <taxon>Bivalvia</taxon>
        <taxon>Autobranchia</taxon>
        <taxon>Pteriomorphia</taxon>
        <taxon>Pterioida</taxon>
        <taxon>Pterioidea</taxon>
        <taxon>Pteriidae</taxon>
        <taxon>Pinctada</taxon>
    </lineage>
</organism>
<sequence length="251" mass="28226">MANFNEQYSRKNNVKILNWKEPEKTPRRTDNANEKAKGENLLQELIKILKEKVKVSVEPQEILAIHRIPGKKRPPPPKDETEAKEPSSELAKVDKEENADQAKDQSTMQEGGGDVKGKKQAKEGVKGQVNQRLKHYVEKQAKEMIKGLSSFSSKNAADVFVSEQLPSIIQGEKCNEKRVIAYSKMCVELCWYMSVQDPPMILVALADGDKMNTEQYSYFGRQGKVVEVCVWPALFLHTGGPLVAKGFVLPK</sequence>
<gene>
    <name evidence="3" type="ORF">FSP39_020031</name>
</gene>
<keyword evidence="4" id="KW-1185">Reference proteome</keyword>
<evidence type="ECO:0000256" key="1">
    <source>
        <dbReference type="SAM" id="MobiDB-lite"/>
    </source>
</evidence>
<comment type="caution">
    <text evidence="3">The sequence shown here is derived from an EMBL/GenBank/DDBJ whole genome shotgun (WGS) entry which is preliminary data.</text>
</comment>
<evidence type="ECO:0000313" key="4">
    <source>
        <dbReference type="Proteomes" id="UP001186944"/>
    </source>
</evidence>
<feature type="region of interest" description="Disordered" evidence="1">
    <location>
        <begin position="60"/>
        <end position="129"/>
    </location>
</feature>
<evidence type="ECO:0000259" key="2">
    <source>
        <dbReference type="Pfam" id="PF16026"/>
    </source>
</evidence>
<accession>A0AA88Y9M0</accession>
<dbReference type="InterPro" id="IPR031981">
    <property type="entry name" value="MIEAP_C"/>
</dbReference>
<feature type="compositionally biased region" description="Basic and acidic residues" evidence="1">
    <location>
        <begin position="18"/>
        <end position="38"/>
    </location>
</feature>